<sequence length="335" mass="38077">MTTSLDKDILTLPGHDVIDMELDMRDELKKAQSFISEIYTHATVFVPGKMDEKVLNDMIGHIHKMSLGEINEIDRYSSPIVSIKAFSDTKAITRLKNDQYAKIISSTGEELGVVGAPCTDLIALNNGHLVLIGYMEALVSLLNNNGDEIRSFDTKPLRPYRISKTENDDILVSLRDFDGDFTLQPTSRRVIQRMRLTGKVLHTYEFREDGKTRLFTLPTGIAENKNTDVCVVNRLASDRGELIALHKDGRVKFAYSGDRLLSKMFAPLDVACDEKCHIMITEWYSKGVHVLNSKGIYLCELCQFERFHPSELSLFGETLWCGYREGNIKVFQYRH</sequence>
<evidence type="ECO:0000313" key="2">
    <source>
        <dbReference type="Proteomes" id="UP001186944"/>
    </source>
</evidence>
<keyword evidence="2" id="KW-1185">Reference proteome</keyword>
<protein>
    <submittedName>
        <fullName evidence="1">Uncharacterized protein</fullName>
    </submittedName>
</protein>
<evidence type="ECO:0000313" key="1">
    <source>
        <dbReference type="EMBL" id="KAK3103929.1"/>
    </source>
</evidence>
<reference evidence="1" key="1">
    <citation type="submission" date="2019-08" db="EMBL/GenBank/DDBJ databases">
        <title>The improved chromosome-level genome for the pearl oyster Pinctada fucata martensii using PacBio sequencing and Hi-C.</title>
        <authorList>
            <person name="Zheng Z."/>
        </authorList>
    </citation>
    <scope>NUCLEOTIDE SEQUENCE</scope>
    <source>
        <strain evidence="1">ZZ-2019</strain>
        <tissue evidence="1">Adductor muscle</tissue>
    </source>
</reference>
<proteinExistence type="predicted"/>
<gene>
    <name evidence="1" type="ORF">FSP39_022981</name>
</gene>
<accession>A0AA88YR49</accession>
<name>A0AA88YR49_PINIB</name>
<dbReference type="SUPFAM" id="SSF63829">
    <property type="entry name" value="Calcium-dependent phosphotriesterase"/>
    <property type="match status" value="1"/>
</dbReference>
<dbReference type="AlphaFoldDB" id="A0AA88YR49"/>
<organism evidence="1 2">
    <name type="scientific">Pinctada imbricata</name>
    <name type="common">Atlantic pearl-oyster</name>
    <name type="synonym">Pinctada martensii</name>
    <dbReference type="NCBI Taxonomy" id="66713"/>
    <lineage>
        <taxon>Eukaryota</taxon>
        <taxon>Metazoa</taxon>
        <taxon>Spiralia</taxon>
        <taxon>Lophotrochozoa</taxon>
        <taxon>Mollusca</taxon>
        <taxon>Bivalvia</taxon>
        <taxon>Autobranchia</taxon>
        <taxon>Pteriomorphia</taxon>
        <taxon>Pterioida</taxon>
        <taxon>Pterioidea</taxon>
        <taxon>Pteriidae</taxon>
        <taxon>Pinctada</taxon>
    </lineage>
</organism>
<dbReference type="Gene3D" id="2.120.10.30">
    <property type="entry name" value="TolB, C-terminal domain"/>
    <property type="match status" value="1"/>
</dbReference>
<dbReference type="EMBL" id="VSWD01000005">
    <property type="protein sequence ID" value="KAK3103929.1"/>
    <property type="molecule type" value="Genomic_DNA"/>
</dbReference>
<dbReference type="Proteomes" id="UP001186944">
    <property type="component" value="Unassembled WGS sequence"/>
</dbReference>
<dbReference type="InterPro" id="IPR011042">
    <property type="entry name" value="6-blade_b-propeller_TolB-like"/>
</dbReference>
<comment type="caution">
    <text evidence="1">The sequence shown here is derived from an EMBL/GenBank/DDBJ whole genome shotgun (WGS) entry which is preliminary data.</text>
</comment>